<evidence type="ECO:0000313" key="3">
    <source>
        <dbReference type="Proteomes" id="UP000799764"/>
    </source>
</evidence>
<dbReference type="Proteomes" id="UP000799764">
    <property type="component" value="Unassembled WGS sequence"/>
</dbReference>
<dbReference type="AlphaFoldDB" id="A0A9P4P6I5"/>
<feature type="compositionally biased region" description="Basic and acidic residues" evidence="1">
    <location>
        <begin position="161"/>
        <end position="185"/>
    </location>
</feature>
<evidence type="ECO:0000256" key="1">
    <source>
        <dbReference type="SAM" id="MobiDB-lite"/>
    </source>
</evidence>
<feature type="compositionally biased region" description="Polar residues" evidence="1">
    <location>
        <begin position="137"/>
        <end position="160"/>
    </location>
</feature>
<proteinExistence type="predicted"/>
<protein>
    <submittedName>
        <fullName evidence="2">Uncharacterized protein</fullName>
    </submittedName>
</protein>
<sequence length="223" mass="24799">MSEAVGVVREEAARWTWFTLSGRGQRADPGSMQRAVTPKKGNGARRLDAGSRCFVCFARARYPLCVHLVQRNKHDFAVMARPLPLRCISTQTFPLCYPLCTTSSERKRFVVLSSCTIPSERKRFVVPSSRTIHTRIPNPSKQTHRQNTTPHARMSTGKTSDTPRRRGRARGEDRRQIEESNHGDEAGPSAPAPATDLGTCVRPFVCSSSHPIIPTCIPHGYSC</sequence>
<comment type="caution">
    <text evidence="2">The sequence shown here is derived from an EMBL/GenBank/DDBJ whole genome shotgun (WGS) entry which is preliminary data.</text>
</comment>
<organism evidence="2 3">
    <name type="scientific">Karstenula rhodostoma CBS 690.94</name>
    <dbReference type="NCBI Taxonomy" id="1392251"/>
    <lineage>
        <taxon>Eukaryota</taxon>
        <taxon>Fungi</taxon>
        <taxon>Dikarya</taxon>
        <taxon>Ascomycota</taxon>
        <taxon>Pezizomycotina</taxon>
        <taxon>Dothideomycetes</taxon>
        <taxon>Pleosporomycetidae</taxon>
        <taxon>Pleosporales</taxon>
        <taxon>Massarineae</taxon>
        <taxon>Didymosphaeriaceae</taxon>
        <taxon>Karstenula</taxon>
    </lineage>
</organism>
<accession>A0A9P4P6I5</accession>
<feature type="region of interest" description="Disordered" evidence="1">
    <location>
        <begin position="126"/>
        <end position="194"/>
    </location>
</feature>
<name>A0A9P4P6I5_9PLEO</name>
<gene>
    <name evidence="2" type="ORF">P171DRAFT_179709</name>
</gene>
<reference evidence="2" key="1">
    <citation type="journal article" date="2020" name="Stud. Mycol.">
        <title>101 Dothideomycetes genomes: a test case for predicting lifestyles and emergence of pathogens.</title>
        <authorList>
            <person name="Haridas S."/>
            <person name="Albert R."/>
            <person name="Binder M."/>
            <person name="Bloem J."/>
            <person name="Labutti K."/>
            <person name="Salamov A."/>
            <person name="Andreopoulos B."/>
            <person name="Baker S."/>
            <person name="Barry K."/>
            <person name="Bills G."/>
            <person name="Bluhm B."/>
            <person name="Cannon C."/>
            <person name="Castanera R."/>
            <person name="Culley D."/>
            <person name="Daum C."/>
            <person name="Ezra D."/>
            <person name="Gonzalez J."/>
            <person name="Henrissat B."/>
            <person name="Kuo A."/>
            <person name="Liang C."/>
            <person name="Lipzen A."/>
            <person name="Lutzoni F."/>
            <person name="Magnuson J."/>
            <person name="Mondo S."/>
            <person name="Nolan M."/>
            <person name="Ohm R."/>
            <person name="Pangilinan J."/>
            <person name="Park H.-J."/>
            <person name="Ramirez L."/>
            <person name="Alfaro M."/>
            <person name="Sun H."/>
            <person name="Tritt A."/>
            <person name="Yoshinaga Y."/>
            <person name="Zwiers L.-H."/>
            <person name="Turgeon B."/>
            <person name="Goodwin S."/>
            <person name="Spatafora J."/>
            <person name="Crous P."/>
            <person name="Grigoriev I."/>
        </authorList>
    </citation>
    <scope>NUCLEOTIDE SEQUENCE</scope>
    <source>
        <strain evidence="2">CBS 690.94</strain>
    </source>
</reference>
<dbReference type="EMBL" id="MU001515">
    <property type="protein sequence ID" value="KAF2437643.1"/>
    <property type="molecule type" value="Genomic_DNA"/>
</dbReference>
<evidence type="ECO:0000313" key="2">
    <source>
        <dbReference type="EMBL" id="KAF2437643.1"/>
    </source>
</evidence>
<keyword evidence="3" id="KW-1185">Reference proteome</keyword>